<reference evidence="1 2" key="1">
    <citation type="submission" date="2015-08" db="EMBL/GenBank/DDBJ databases">
        <title>Genome sequencing of Penicillium nordicum.</title>
        <authorList>
            <person name="Nguyen H.D."/>
            <person name="Seifert K.A."/>
        </authorList>
    </citation>
    <scope>NUCLEOTIDE SEQUENCE [LARGE SCALE GENOMIC DNA]</scope>
    <source>
        <strain evidence="1 2">DAOMC 185683</strain>
    </source>
</reference>
<evidence type="ECO:0000313" key="2">
    <source>
        <dbReference type="Proteomes" id="UP000037696"/>
    </source>
</evidence>
<gene>
    <name evidence="1" type="ORF">ACN38_g2227</name>
</gene>
<dbReference type="EMBL" id="LHQQ01000024">
    <property type="protein sequence ID" value="KOS46787.1"/>
    <property type="molecule type" value="Genomic_DNA"/>
</dbReference>
<name>A0A0M8PAA0_9EURO</name>
<dbReference type="Proteomes" id="UP000037696">
    <property type="component" value="Unassembled WGS sequence"/>
</dbReference>
<sequence>MITSTGIESISPTTSRRDWSSSDALFMRQTHINVEFTEEGLWRNQAVRFVMMKMDKEKEKRRRERKTIYIWGSVLCGFWASGTQHI</sequence>
<proteinExistence type="predicted"/>
<accession>A0A0M8PAA0</accession>
<protein>
    <submittedName>
        <fullName evidence="1">Uncharacterized protein</fullName>
    </submittedName>
</protein>
<organism evidence="1 2">
    <name type="scientific">Penicillium nordicum</name>
    <dbReference type="NCBI Taxonomy" id="229535"/>
    <lineage>
        <taxon>Eukaryota</taxon>
        <taxon>Fungi</taxon>
        <taxon>Dikarya</taxon>
        <taxon>Ascomycota</taxon>
        <taxon>Pezizomycotina</taxon>
        <taxon>Eurotiomycetes</taxon>
        <taxon>Eurotiomycetidae</taxon>
        <taxon>Eurotiales</taxon>
        <taxon>Aspergillaceae</taxon>
        <taxon>Penicillium</taxon>
    </lineage>
</organism>
<comment type="caution">
    <text evidence="1">The sequence shown here is derived from an EMBL/GenBank/DDBJ whole genome shotgun (WGS) entry which is preliminary data.</text>
</comment>
<keyword evidence="2" id="KW-1185">Reference proteome</keyword>
<evidence type="ECO:0000313" key="1">
    <source>
        <dbReference type="EMBL" id="KOS46787.1"/>
    </source>
</evidence>
<dbReference type="AlphaFoldDB" id="A0A0M8PAA0"/>